<reference evidence="1 2" key="1">
    <citation type="submission" date="2015-03" db="EMBL/GenBank/DDBJ databases">
        <authorList>
            <consortium name="Pathogen Informatics"/>
        </authorList>
    </citation>
    <scope>NUCLEOTIDE SEQUENCE [LARGE SCALE GENOMIC DNA]</scope>
    <source>
        <strain evidence="1 2">D00501624</strain>
    </source>
</reference>
<dbReference type="Proteomes" id="UP000039217">
    <property type="component" value="Unassembled WGS sequence"/>
</dbReference>
<sequence>MALSAAKALSALPACDLARASKYRPTSTNTVTPAATSK</sequence>
<evidence type="ECO:0000313" key="2">
    <source>
        <dbReference type="Proteomes" id="UP000039217"/>
    </source>
</evidence>
<organism evidence="1 2">
    <name type="scientific">Mycobacterium tuberculosis</name>
    <dbReference type="NCBI Taxonomy" id="1773"/>
    <lineage>
        <taxon>Bacteria</taxon>
        <taxon>Bacillati</taxon>
        <taxon>Actinomycetota</taxon>
        <taxon>Actinomycetes</taxon>
        <taxon>Mycobacteriales</taxon>
        <taxon>Mycobacteriaceae</taxon>
        <taxon>Mycobacterium</taxon>
        <taxon>Mycobacterium tuberculosis complex</taxon>
    </lineage>
</organism>
<protein>
    <submittedName>
        <fullName evidence="1">Uncharacterized protein</fullName>
    </submittedName>
</protein>
<proteinExistence type="predicted"/>
<name>A0A655FYU5_MYCTX</name>
<evidence type="ECO:0000313" key="1">
    <source>
        <dbReference type="EMBL" id="CNX41772.1"/>
    </source>
</evidence>
<dbReference type="AlphaFoldDB" id="A0A655FYU5"/>
<dbReference type="EMBL" id="CQQC01003062">
    <property type="protein sequence ID" value="CNX41772.1"/>
    <property type="molecule type" value="Genomic_DNA"/>
</dbReference>
<accession>A0A655FYU5</accession>
<gene>
    <name evidence="1" type="ORF">ERS007661_04622</name>
</gene>